<gene>
    <name evidence="1" type="ORF">ACFPPC_03290</name>
</gene>
<name>A0ABW0H5Q8_9HYPH</name>
<protein>
    <submittedName>
        <fullName evidence="1">PcfJ domain-containing protein</fullName>
    </submittedName>
</protein>
<sequence length="358" mass="40000">MPFPTIGDAGWQRDAIDRAITLFSGAGPWEFRDLAGTAVIMARCHRYAIELIEQAPVLCLLLRSPRNDETVAKTRTAIEAGTGPRDLLKQHKIAPQFRALRPEALAYTHRSDLEHLSKAIDPSTLAQVIPREGQAQGVWLNTLSQWIARMQRGAKPETLQLAWAAAQIGRGGHAHEWNEVADLAVHLDDKFNPCWSWAKAREEAETWHRQIRRIKDHRNYFRQFGLRYEDIIDYSPLPPRANVLGLDFVALQSGEALTEDGFVMHHCVASYAGQVIKGTSRIYSIRQGEKRIATLELGQAKRWTVLQLKGPYNGAPSNDVRGAARIFVDQCNKLAAGLVTPALDARAQPALLDDQVVL</sequence>
<dbReference type="EMBL" id="JBHSLV010000007">
    <property type="protein sequence ID" value="MFC5391663.1"/>
    <property type="molecule type" value="Genomic_DNA"/>
</dbReference>
<keyword evidence="2" id="KW-1185">Reference proteome</keyword>
<dbReference type="Pfam" id="PF14284">
    <property type="entry name" value="PcfJ"/>
    <property type="match status" value="1"/>
</dbReference>
<proteinExistence type="predicted"/>
<organism evidence="1 2">
    <name type="scientific">Bosea vestrisii</name>
    <dbReference type="NCBI Taxonomy" id="151416"/>
    <lineage>
        <taxon>Bacteria</taxon>
        <taxon>Pseudomonadati</taxon>
        <taxon>Pseudomonadota</taxon>
        <taxon>Alphaproteobacteria</taxon>
        <taxon>Hyphomicrobiales</taxon>
        <taxon>Boseaceae</taxon>
        <taxon>Bosea</taxon>
    </lineage>
</organism>
<accession>A0ABW0H5Q8</accession>
<reference evidence="2" key="1">
    <citation type="journal article" date="2019" name="Int. J. Syst. Evol. Microbiol.">
        <title>The Global Catalogue of Microorganisms (GCM) 10K type strain sequencing project: providing services to taxonomists for standard genome sequencing and annotation.</title>
        <authorList>
            <consortium name="The Broad Institute Genomics Platform"/>
            <consortium name="The Broad Institute Genome Sequencing Center for Infectious Disease"/>
            <person name="Wu L."/>
            <person name="Ma J."/>
        </authorList>
    </citation>
    <scope>NUCLEOTIDE SEQUENCE [LARGE SCALE GENOMIC DNA]</scope>
    <source>
        <strain evidence="2">CGMCC 1.16326</strain>
    </source>
</reference>
<evidence type="ECO:0000313" key="1">
    <source>
        <dbReference type="EMBL" id="MFC5391663.1"/>
    </source>
</evidence>
<dbReference type="RefSeq" id="WP_377006472.1">
    <property type="nucleotide sequence ID" value="NZ_JBHSLV010000007.1"/>
</dbReference>
<dbReference type="Proteomes" id="UP001596104">
    <property type="component" value="Unassembled WGS sequence"/>
</dbReference>
<evidence type="ECO:0000313" key="2">
    <source>
        <dbReference type="Proteomes" id="UP001596104"/>
    </source>
</evidence>
<dbReference type="InterPro" id="IPR025586">
    <property type="entry name" value="PcfJ"/>
</dbReference>
<comment type="caution">
    <text evidence="1">The sequence shown here is derived from an EMBL/GenBank/DDBJ whole genome shotgun (WGS) entry which is preliminary data.</text>
</comment>